<feature type="compositionally biased region" description="Basic and acidic residues" evidence="1">
    <location>
        <begin position="23"/>
        <end position="60"/>
    </location>
</feature>
<proteinExistence type="predicted"/>
<reference evidence="2 3" key="1">
    <citation type="journal article" date="2016" name="Nat. Commun.">
        <title>Thousands of microbial genomes shed light on interconnected biogeochemical processes in an aquifer system.</title>
        <authorList>
            <person name="Anantharaman K."/>
            <person name="Brown C.T."/>
            <person name="Hug L.A."/>
            <person name="Sharon I."/>
            <person name="Castelle C.J."/>
            <person name="Probst A.J."/>
            <person name="Thomas B.C."/>
            <person name="Singh A."/>
            <person name="Wilkins M.J."/>
            <person name="Karaoz U."/>
            <person name="Brodie E.L."/>
            <person name="Williams K.H."/>
            <person name="Hubbard S.S."/>
            <person name="Banfield J.F."/>
        </authorList>
    </citation>
    <scope>NUCLEOTIDE SEQUENCE [LARGE SCALE GENOMIC DNA]</scope>
</reference>
<gene>
    <name evidence="2" type="ORF">A3J68_00550</name>
</gene>
<evidence type="ECO:0000313" key="3">
    <source>
        <dbReference type="Proteomes" id="UP000178529"/>
    </source>
</evidence>
<comment type="caution">
    <text evidence="2">The sequence shown here is derived from an EMBL/GenBank/DDBJ whole genome shotgun (WGS) entry which is preliminary data.</text>
</comment>
<feature type="region of interest" description="Disordered" evidence="1">
    <location>
        <begin position="1"/>
        <end position="93"/>
    </location>
</feature>
<protein>
    <submittedName>
        <fullName evidence="2">Uncharacterized protein</fullName>
    </submittedName>
</protein>
<name>A0A1G2R9Q0_9BACT</name>
<accession>A0A1G2R9Q0</accession>
<sequence length="93" mass="10504">MSNVPSERDIKKMLDRASMAAARELDTQAKKERERQKEKEVQERTKTWEVLRAQEARARADTGASSHAKHGGQKYPDTGEGGAKRRNYSDTGE</sequence>
<evidence type="ECO:0000256" key="1">
    <source>
        <dbReference type="SAM" id="MobiDB-lite"/>
    </source>
</evidence>
<dbReference type="AlphaFoldDB" id="A0A1G2R9Q0"/>
<dbReference type="Proteomes" id="UP000178529">
    <property type="component" value="Unassembled WGS sequence"/>
</dbReference>
<organism evidence="2 3">
    <name type="scientific">Candidatus Wildermuthbacteria bacterium RIFCSPHIGHO2_02_FULL_48_16</name>
    <dbReference type="NCBI Taxonomy" id="1802453"/>
    <lineage>
        <taxon>Bacteria</taxon>
        <taxon>Candidatus Wildermuthiibacteriota</taxon>
    </lineage>
</organism>
<feature type="compositionally biased region" description="Basic and acidic residues" evidence="1">
    <location>
        <begin position="1"/>
        <end position="15"/>
    </location>
</feature>
<dbReference type="EMBL" id="MHTY01000010">
    <property type="protein sequence ID" value="OHA68982.1"/>
    <property type="molecule type" value="Genomic_DNA"/>
</dbReference>
<evidence type="ECO:0000313" key="2">
    <source>
        <dbReference type="EMBL" id="OHA68982.1"/>
    </source>
</evidence>